<dbReference type="GO" id="GO:0000271">
    <property type="term" value="P:polysaccharide biosynthetic process"/>
    <property type="evidence" value="ECO:0007669"/>
    <property type="project" value="TreeGrafter"/>
</dbReference>
<proteinExistence type="inferred from homology"/>
<gene>
    <name evidence="6" type="ORF">CQA43_06115</name>
</gene>
<comment type="similarity">
    <text evidence="2 5">Belongs to the DegT/DnrJ/EryC1 family.</text>
</comment>
<evidence type="ECO:0000256" key="4">
    <source>
        <dbReference type="PIRSR" id="PIRSR000390-2"/>
    </source>
</evidence>
<dbReference type="PIRSF" id="PIRSF000390">
    <property type="entry name" value="PLP_StrS"/>
    <property type="match status" value="1"/>
</dbReference>
<protein>
    <submittedName>
        <fullName evidence="6">Erythromycin biosynthesis sensory transduction protein eryC1</fullName>
    </submittedName>
</protein>
<evidence type="ECO:0000256" key="5">
    <source>
        <dbReference type="RuleBase" id="RU004508"/>
    </source>
</evidence>
<dbReference type="Gene3D" id="3.40.640.10">
    <property type="entry name" value="Type I PLP-dependent aspartate aminotransferase-like (Major domain)"/>
    <property type="match status" value="1"/>
</dbReference>
<evidence type="ECO:0000256" key="3">
    <source>
        <dbReference type="PIRSR" id="PIRSR000390-1"/>
    </source>
</evidence>
<dbReference type="InterPro" id="IPR000653">
    <property type="entry name" value="DegT/StrS_aminotransferase"/>
</dbReference>
<dbReference type="InterPro" id="IPR015422">
    <property type="entry name" value="PyrdxlP-dep_Trfase_small"/>
</dbReference>
<dbReference type="PANTHER" id="PTHR30244:SF36">
    <property type="entry name" value="3-OXO-GLUCOSE-6-PHOSPHATE:GLUTAMATE AMINOTRANSFERASE"/>
    <property type="match status" value="1"/>
</dbReference>
<evidence type="ECO:0000256" key="2">
    <source>
        <dbReference type="ARBA" id="ARBA00037999"/>
    </source>
</evidence>
<reference evidence="6 7" key="1">
    <citation type="submission" date="2018-04" db="EMBL/GenBank/DDBJ databases">
        <title>Novel Campyloabacter and Helicobacter Species and Strains.</title>
        <authorList>
            <person name="Mannion A.J."/>
            <person name="Shen Z."/>
            <person name="Fox J.G."/>
        </authorList>
    </citation>
    <scope>NUCLEOTIDE SEQUENCE [LARGE SCALE GENOMIC DNA]</scope>
    <source>
        <strain evidence="6 7">MIT 99-5101</strain>
    </source>
</reference>
<name>A0A3D8ICN0_9HELI</name>
<keyword evidence="1 4" id="KW-0663">Pyridoxal phosphate</keyword>
<evidence type="ECO:0000313" key="7">
    <source>
        <dbReference type="Proteomes" id="UP000256650"/>
    </source>
</evidence>
<organism evidence="6 7">
    <name type="scientific">Helicobacter ganmani</name>
    <dbReference type="NCBI Taxonomy" id="60246"/>
    <lineage>
        <taxon>Bacteria</taxon>
        <taxon>Pseudomonadati</taxon>
        <taxon>Campylobacterota</taxon>
        <taxon>Epsilonproteobacteria</taxon>
        <taxon>Campylobacterales</taxon>
        <taxon>Helicobacteraceae</taxon>
        <taxon>Helicobacter</taxon>
    </lineage>
</organism>
<evidence type="ECO:0000256" key="1">
    <source>
        <dbReference type="ARBA" id="ARBA00022898"/>
    </source>
</evidence>
<dbReference type="PANTHER" id="PTHR30244">
    <property type="entry name" value="TRANSAMINASE"/>
    <property type="match status" value="1"/>
</dbReference>
<dbReference type="CDD" id="cd00616">
    <property type="entry name" value="AHBA_syn"/>
    <property type="match status" value="1"/>
</dbReference>
<keyword evidence="7" id="KW-1185">Reference proteome</keyword>
<sequence length="369" mass="40619">MAIKFLDLKKQYLDIKGEIETAISNVVESSAFVGGSEVSAFGEEFSEFLGGSVRTLGVANGTDALEIAIESLALPKDSVVLVPANTFAASAEAVVRNGLRVQFVDCGADYTMDLADLESKITEQTSAILAVHLYGQSARIEEILEIAKEKNLRVIEDCAQAHEAKFKGQCVGTFGDIATFSFYPGKNLGAYGDGGAIVSRDSVLLRKCEEIAHHGGLKKYEHRIVGRNSRLDNLQAAILRVKLRHLAAWNTRRRKVAKLYFEGFKDCDSIILPEVKDSCFCVWHLFVIRIKNRDAVMTYLKQKGIEYGLHYPIALPNCPAFSHQSYVVESSTPNASAWQEEILSLPMGEHLIDEEVKEVIEAVKDAVCG</sequence>
<dbReference type="RefSeq" id="WP_115551731.1">
    <property type="nucleotide sequence ID" value="NZ_CAPHNE010000127.1"/>
</dbReference>
<dbReference type="InterPro" id="IPR015424">
    <property type="entry name" value="PyrdxlP-dep_Trfase"/>
</dbReference>
<dbReference type="GeneID" id="82535865"/>
<comment type="caution">
    <text evidence="6">The sequence shown here is derived from an EMBL/GenBank/DDBJ whole genome shotgun (WGS) entry which is preliminary data.</text>
</comment>
<dbReference type="Gene3D" id="3.90.1150.10">
    <property type="entry name" value="Aspartate Aminotransferase, domain 1"/>
    <property type="match status" value="1"/>
</dbReference>
<dbReference type="InterPro" id="IPR015421">
    <property type="entry name" value="PyrdxlP-dep_Trfase_major"/>
</dbReference>
<dbReference type="EMBL" id="NXLS01000005">
    <property type="protein sequence ID" value="RDU62805.1"/>
    <property type="molecule type" value="Genomic_DNA"/>
</dbReference>
<dbReference type="AlphaFoldDB" id="A0A3D8ICN0"/>
<accession>A0A3D8ICN0</accession>
<dbReference type="Proteomes" id="UP000256650">
    <property type="component" value="Unassembled WGS sequence"/>
</dbReference>
<evidence type="ECO:0000313" key="6">
    <source>
        <dbReference type="EMBL" id="RDU62805.1"/>
    </source>
</evidence>
<feature type="modified residue" description="N6-(pyridoxal phosphate)lysine" evidence="4">
    <location>
        <position position="186"/>
    </location>
</feature>
<feature type="active site" description="Proton acceptor" evidence="3">
    <location>
        <position position="186"/>
    </location>
</feature>
<dbReference type="GO" id="GO:0008483">
    <property type="term" value="F:transaminase activity"/>
    <property type="evidence" value="ECO:0007669"/>
    <property type="project" value="TreeGrafter"/>
</dbReference>
<dbReference type="OrthoDB" id="9766188at2"/>
<dbReference type="Pfam" id="PF01041">
    <property type="entry name" value="DegT_DnrJ_EryC1"/>
    <property type="match status" value="1"/>
</dbReference>
<dbReference type="SUPFAM" id="SSF53383">
    <property type="entry name" value="PLP-dependent transferases"/>
    <property type="match status" value="1"/>
</dbReference>
<dbReference type="GO" id="GO:0030170">
    <property type="term" value="F:pyridoxal phosphate binding"/>
    <property type="evidence" value="ECO:0007669"/>
    <property type="project" value="TreeGrafter"/>
</dbReference>